<keyword evidence="2" id="KW-1185">Reference proteome</keyword>
<dbReference type="Gene3D" id="2.60.120.1140">
    <property type="entry name" value="Protein of unknown function DUF192"/>
    <property type="match status" value="1"/>
</dbReference>
<dbReference type="Pfam" id="PF02643">
    <property type="entry name" value="DUF192"/>
    <property type="match status" value="1"/>
</dbReference>
<gene>
    <name evidence="1" type="ORF">SUTH_02402</name>
</gene>
<reference evidence="1 2" key="1">
    <citation type="journal article" date="2014" name="Syst. Appl. Microbiol.">
        <title>Complete genomes of freshwater sulfur oxidizers Sulfuricella denitrificans skB26 and Sulfuritalea hydrogenivorans sk43H: genetic insights into the sulfur oxidation pathway of betaproteobacteria.</title>
        <authorList>
            <person name="Watanabe T."/>
            <person name="Kojima H."/>
            <person name="Fukui M."/>
        </authorList>
    </citation>
    <scope>NUCLEOTIDE SEQUENCE [LARGE SCALE GENOMIC DNA]</scope>
    <source>
        <strain evidence="1">DSM22779</strain>
    </source>
</reference>
<dbReference type="InterPro" id="IPR003795">
    <property type="entry name" value="DUF192"/>
</dbReference>
<name>W0SFZ6_9PROT</name>
<dbReference type="RefSeq" id="WP_041099519.1">
    <property type="nucleotide sequence ID" value="NZ_AP012547.1"/>
</dbReference>
<dbReference type="EMBL" id="AP012547">
    <property type="protein sequence ID" value="BAO30189.1"/>
    <property type="molecule type" value="Genomic_DNA"/>
</dbReference>
<dbReference type="HOGENOM" id="CLU_097039_4_0_4"/>
<accession>W0SFZ6</accession>
<evidence type="ECO:0000313" key="2">
    <source>
        <dbReference type="Proteomes" id="UP000031637"/>
    </source>
</evidence>
<dbReference type="KEGG" id="shd:SUTH_02402"/>
<sequence length="117" mass="12702">MKRGALYRAGSDQCLVPEASLTATAWERMRGLLGKPALRAGQGLIIDPCPSVHTFGMGYPLDLAFLDSRWRVLKLVRELPPLRWAGCAAARATLELPPGMLDAAGIATGDVLEWRET</sequence>
<proteinExistence type="predicted"/>
<evidence type="ECO:0008006" key="3">
    <source>
        <dbReference type="Google" id="ProtNLM"/>
    </source>
</evidence>
<protein>
    <recommendedName>
        <fullName evidence="3">DUF192 domain-containing protein</fullName>
    </recommendedName>
</protein>
<dbReference type="Proteomes" id="UP000031637">
    <property type="component" value="Chromosome"/>
</dbReference>
<organism evidence="1 2">
    <name type="scientific">Sulfuritalea hydrogenivorans sk43H</name>
    <dbReference type="NCBI Taxonomy" id="1223802"/>
    <lineage>
        <taxon>Bacteria</taxon>
        <taxon>Pseudomonadati</taxon>
        <taxon>Pseudomonadota</taxon>
        <taxon>Betaproteobacteria</taxon>
        <taxon>Nitrosomonadales</taxon>
        <taxon>Sterolibacteriaceae</taxon>
        <taxon>Sulfuritalea</taxon>
    </lineage>
</organism>
<dbReference type="STRING" id="1223802.SUTH_02402"/>
<dbReference type="OrthoDB" id="9813379at2"/>
<evidence type="ECO:0000313" key="1">
    <source>
        <dbReference type="EMBL" id="BAO30189.1"/>
    </source>
</evidence>
<dbReference type="InterPro" id="IPR038695">
    <property type="entry name" value="Saro_0823-like_sf"/>
</dbReference>
<dbReference type="AlphaFoldDB" id="W0SFZ6"/>